<evidence type="ECO:0000313" key="1">
    <source>
        <dbReference type="EMBL" id="AEW98218.1"/>
    </source>
</evidence>
<name>G8XDM4_STREN</name>
<dbReference type="KEGG" id="scy:SCATT_p00250"/>
<keyword evidence="2" id="KW-1185">Reference proteome</keyword>
<evidence type="ECO:0000313" key="2">
    <source>
        <dbReference type="Proteomes" id="UP000007842"/>
    </source>
</evidence>
<dbReference type="AlphaFoldDB" id="G8XDM4"/>
<proteinExistence type="predicted"/>
<dbReference type="EMBL" id="CP003229">
    <property type="protein sequence ID" value="AEW98218.1"/>
    <property type="molecule type" value="Genomic_DNA"/>
</dbReference>
<protein>
    <submittedName>
        <fullName evidence="1">Uncharacterized protein</fullName>
    </submittedName>
</protein>
<accession>G8XDM4</accession>
<reference evidence="2" key="1">
    <citation type="submission" date="2011-12" db="EMBL/GenBank/DDBJ databases">
        <title>Complete genome sequence of Streptomyces cattleya strain DSM 46488.</title>
        <authorList>
            <person name="Ou H.-Y."/>
            <person name="Li P."/>
            <person name="Zhao C."/>
            <person name="O'Hagan D."/>
            <person name="Deng Z."/>
        </authorList>
    </citation>
    <scope>NUCLEOTIDE SEQUENCE [LARGE SCALE GENOMIC DNA]</scope>
    <source>
        <strain evidence="2">ATCC 35852 / DSM 46488 / JCM 4925 / NBRC 14057 / NRRL 8057</strain>
        <plasmid evidence="2">Plasmid pSCATT</plasmid>
    </source>
</reference>
<geneLocation type="plasmid" evidence="1 2">
    <name>pSCATT</name>
</geneLocation>
<organism evidence="1 2">
    <name type="scientific">Streptantibioticus cattleyicolor (strain ATCC 35852 / DSM 46488 / JCM 4925 / NBRC 14057 / NRRL 8057)</name>
    <name type="common">Streptomyces cattleya</name>
    <dbReference type="NCBI Taxonomy" id="1003195"/>
    <lineage>
        <taxon>Bacteria</taxon>
        <taxon>Bacillati</taxon>
        <taxon>Actinomycetota</taxon>
        <taxon>Actinomycetes</taxon>
        <taxon>Kitasatosporales</taxon>
        <taxon>Streptomycetaceae</taxon>
        <taxon>Streptantibioticus</taxon>
    </lineage>
</organism>
<keyword evidence="1" id="KW-0614">Plasmid</keyword>
<dbReference type="HOGENOM" id="CLU_2652805_0_0_11"/>
<sequence>MVPEKADEAVNVVVLAERDVVADRAAPERPFFLRSRRHPRPAPPGCTCADAFSGYAARRPSCEIRPVKLYGPSWKG</sequence>
<gene>
    <name evidence="1" type="ordered locus">SCATT_p00250</name>
</gene>
<dbReference type="Proteomes" id="UP000007842">
    <property type="component" value="Plasmid pSCATT"/>
</dbReference>